<dbReference type="InterPro" id="IPR016181">
    <property type="entry name" value="Acyl_CoA_acyltransferase"/>
</dbReference>
<dbReference type="InterPro" id="IPR000182">
    <property type="entry name" value="GNAT_dom"/>
</dbReference>
<evidence type="ECO:0000256" key="1">
    <source>
        <dbReference type="ARBA" id="ARBA00022679"/>
    </source>
</evidence>
<evidence type="ECO:0000313" key="4">
    <source>
        <dbReference type="EMBL" id="SDK61346.1"/>
    </source>
</evidence>
<keyword evidence="4" id="KW-0689">Ribosomal protein</keyword>
<accession>A0A1G9DBS5</accession>
<dbReference type="PANTHER" id="PTHR43877">
    <property type="entry name" value="AMINOALKYLPHOSPHONATE N-ACETYLTRANSFERASE-RELATED-RELATED"/>
    <property type="match status" value="1"/>
</dbReference>
<protein>
    <submittedName>
        <fullName evidence="4">Ribosomal protein S18 acetylase RimI</fullName>
    </submittedName>
</protein>
<dbReference type="OrthoDB" id="9799092at2"/>
<dbReference type="PANTHER" id="PTHR43877:SF2">
    <property type="entry name" value="AMINOALKYLPHOSPHONATE N-ACETYLTRANSFERASE-RELATED"/>
    <property type="match status" value="1"/>
</dbReference>
<keyword evidence="1" id="KW-0808">Transferase</keyword>
<name>A0A1G9DBS5_9GAMM</name>
<dbReference type="RefSeq" id="WP_091515302.1">
    <property type="nucleotide sequence ID" value="NZ_FNFH01000006.1"/>
</dbReference>
<dbReference type="PROSITE" id="PS51186">
    <property type="entry name" value="GNAT"/>
    <property type="match status" value="1"/>
</dbReference>
<dbReference type="AlphaFoldDB" id="A0A1G9DBS5"/>
<proteinExistence type="predicted"/>
<dbReference type="EMBL" id="FNFH01000006">
    <property type="protein sequence ID" value="SDK61346.1"/>
    <property type="molecule type" value="Genomic_DNA"/>
</dbReference>
<evidence type="ECO:0000259" key="3">
    <source>
        <dbReference type="PROSITE" id="PS51186"/>
    </source>
</evidence>
<reference evidence="5" key="1">
    <citation type="submission" date="2016-10" db="EMBL/GenBank/DDBJ databases">
        <authorList>
            <person name="Varghese N."/>
            <person name="Submissions S."/>
        </authorList>
    </citation>
    <scope>NUCLEOTIDE SEQUENCE [LARGE SCALE GENOMIC DNA]</scope>
    <source>
        <strain evidence="5">CGMCC 1.10658</strain>
    </source>
</reference>
<organism evidence="4 5">
    <name type="scientific">Microbulbifer yueqingensis</name>
    <dbReference type="NCBI Taxonomy" id="658219"/>
    <lineage>
        <taxon>Bacteria</taxon>
        <taxon>Pseudomonadati</taxon>
        <taxon>Pseudomonadota</taxon>
        <taxon>Gammaproteobacteria</taxon>
        <taxon>Cellvibrionales</taxon>
        <taxon>Microbulbiferaceae</taxon>
        <taxon>Microbulbifer</taxon>
    </lineage>
</organism>
<dbReference type="Pfam" id="PF00583">
    <property type="entry name" value="Acetyltransf_1"/>
    <property type="match status" value="1"/>
</dbReference>
<evidence type="ECO:0000256" key="2">
    <source>
        <dbReference type="ARBA" id="ARBA00023315"/>
    </source>
</evidence>
<dbReference type="GO" id="GO:0016747">
    <property type="term" value="F:acyltransferase activity, transferring groups other than amino-acyl groups"/>
    <property type="evidence" value="ECO:0007669"/>
    <property type="project" value="InterPro"/>
</dbReference>
<dbReference type="InterPro" id="IPR050832">
    <property type="entry name" value="Bact_Acetyltransf"/>
</dbReference>
<keyword evidence="5" id="KW-1185">Reference proteome</keyword>
<dbReference type="Proteomes" id="UP000199305">
    <property type="component" value="Unassembled WGS sequence"/>
</dbReference>
<keyword evidence="2" id="KW-0012">Acyltransferase</keyword>
<dbReference type="CDD" id="cd04301">
    <property type="entry name" value="NAT_SF"/>
    <property type="match status" value="1"/>
</dbReference>
<dbReference type="STRING" id="658219.SAMN05216212_2724"/>
<gene>
    <name evidence="4" type="ORF">SAMN05216212_2724</name>
</gene>
<dbReference type="GO" id="GO:0005840">
    <property type="term" value="C:ribosome"/>
    <property type="evidence" value="ECO:0007669"/>
    <property type="project" value="UniProtKB-KW"/>
</dbReference>
<sequence length="162" mass="17765">MEIVPTREDDWESLKKIRLESLRDSPDAFGITYGEANSLNQDQWQLIASEESSVKFLIARCGGCAIGLIGGVYANGECELTSMWVSPASRRSNVGSRLVEALLDHALSEGCGRVTLKVSDNNKPAFKLYLKMGFEFAGEAGVLKGNKTIKLKNMVWHAASRP</sequence>
<keyword evidence="4" id="KW-0687">Ribonucleoprotein</keyword>
<dbReference type="Gene3D" id="3.40.630.30">
    <property type="match status" value="1"/>
</dbReference>
<dbReference type="SUPFAM" id="SSF55729">
    <property type="entry name" value="Acyl-CoA N-acyltransferases (Nat)"/>
    <property type="match status" value="1"/>
</dbReference>
<evidence type="ECO:0000313" key="5">
    <source>
        <dbReference type="Proteomes" id="UP000199305"/>
    </source>
</evidence>
<feature type="domain" description="N-acetyltransferase" evidence="3">
    <location>
        <begin position="1"/>
        <end position="155"/>
    </location>
</feature>